<dbReference type="Proteomes" id="UP001652621">
    <property type="component" value="Unplaced"/>
</dbReference>
<dbReference type="VEuPathDB" id="VectorBase:MDOMA2_019302"/>
<dbReference type="PANTHER" id="PTHR13333:SF5">
    <property type="entry name" value="M-AAA PROTEASE-INTERACTING PROTEIN 1, MITOCHONDRIAL"/>
    <property type="match status" value="1"/>
</dbReference>
<sequence length="271" mass="32776">MFIKISSNFHFGNELNKYVINHPLLLRKFQNSLTSKSNRRNHQWKRQMELNQRRRKVIPTLVYLNNPWTYWKARFNLMKMQMFWDREFVEEEFIRGAKKAAVVLTDIIRNQDMSTISKLTTPLGYQQITRDMMLSRDDVRLKLVRFDTEHIRRAIPMKVVTKVNYGRKYCFIDMMFVGLRNTKDFDSIEELVEVNRILQSLDADLRLTQEVISTPHRIIFAEIFIRFRRDCSENSLEYYHQHPSRFANEKDWAVGFYKILSFDVFHYNPRA</sequence>
<gene>
    <name evidence="2" type="primary">LOC101894722</name>
</gene>
<accession>A0A9J7CYK5</accession>
<dbReference type="RefSeq" id="XP_005188080.2">
    <property type="nucleotide sequence ID" value="XM_005188023.3"/>
</dbReference>
<dbReference type="STRING" id="7370.A0A1I8M9G2"/>
<name>A0A9J7CYK5_MUSDO</name>
<dbReference type="OrthoDB" id="6361925at2759"/>
<dbReference type="eggNOG" id="ENOG502SAAP">
    <property type="taxonomic scope" value="Eukaryota"/>
</dbReference>
<dbReference type="VEuPathDB" id="VectorBase:MDOA002592"/>
<evidence type="ECO:0000313" key="2">
    <source>
        <dbReference type="RefSeq" id="XP_005188080.2"/>
    </source>
</evidence>
<keyword evidence="1" id="KW-1185">Reference proteome</keyword>
<dbReference type="GeneID" id="101894722"/>
<evidence type="ECO:0000313" key="1">
    <source>
        <dbReference type="Proteomes" id="UP001652621"/>
    </source>
</evidence>
<proteinExistence type="predicted"/>
<dbReference type="PANTHER" id="PTHR13333">
    <property type="entry name" value="M-AAA PROTEASE-INTERACTING PROTEIN 1, MITOCHONDRIAL"/>
    <property type="match status" value="1"/>
</dbReference>
<reference evidence="2" key="1">
    <citation type="submission" date="2025-08" db="UniProtKB">
        <authorList>
            <consortium name="RefSeq"/>
        </authorList>
    </citation>
    <scope>IDENTIFICATION</scope>
    <source>
        <strain evidence="2">Aabys</strain>
        <tissue evidence="2">Whole body</tissue>
    </source>
</reference>
<organism evidence="1 2">
    <name type="scientific">Musca domestica</name>
    <name type="common">House fly</name>
    <dbReference type="NCBI Taxonomy" id="7370"/>
    <lineage>
        <taxon>Eukaryota</taxon>
        <taxon>Metazoa</taxon>
        <taxon>Ecdysozoa</taxon>
        <taxon>Arthropoda</taxon>
        <taxon>Hexapoda</taxon>
        <taxon>Insecta</taxon>
        <taxon>Pterygota</taxon>
        <taxon>Neoptera</taxon>
        <taxon>Endopterygota</taxon>
        <taxon>Diptera</taxon>
        <taxon>Brachycera</taxon>
        <taxon>Muscomorpha</taxon>
        <taxon>Muscoidea</taxon>
        <taxon>Muscidae</taxon>
        <taxon>Musca</taxon>
    </lineage>
</organism>
<protein>
    <submittedName>
        <fullName evidence="2">Uncharacterized protein LOC101894722 isoform X2</fullName>
    </submittedName>
</protein>